<dbReference type="OrthoDB" id="3799394at2759"/>
<feature type="chain" id="PRO_5025602894" evidence="1">
    <location>
        <begin position="20"/>
        <end position="245"/>
    </location>
</feature>
<dbReference type="AlphaFoldDB" id="A0A6A5K935"/>
<evidence type="ECO:0000313" key="3">
    <source>
        <dbReference type="Proteomes" id="UP000800040"/>
    </source>
</evidence>
<evidence type="ECO:0000256" key="1">
    <source>
        <dbReference type="SAM" id="SignalP"/>
    </source>
</evidence>
<accession>A0A6A5K935</accession>
<dbReference type="Proteomes" id="UP000800040">
    <property type="component" value="Unassembled WGS sequence"/>
</dbReference>
<evidence type="ECO:0000313" key="2">
    <source>
        <dbReference type="EMBL" id="KAF1830964.1"/>
    </source>
</evidence>
<proteinExistence type="predicted"/>
<gene>
    <name evidence="2" type="ORF">BDW02DRAFT_76685</name>
</gene>
<protein>
    <submittedName>
        <fullName evidence="2">Uncharacterized protein</fullName>
    </submittedName>
</protein>
<reference evidence="2" key="1">
    <citation type="submission" date="2020-01" db="EMBL/GenBank/DDBJ databases">
        <authorList>
            <consortium name="DOE Joint Genome Institute"/>
            <person name="Haridas S."/>
            <person name="Albert R."/>
            <person name="Binder M."/>
            <person name="Bloem J."/>
            <person name="Labutti K."/>
            <person name="Salamov A."/>
            <person name="Andreopoulos B."/>
            <person name="Baker S.E."/>
            <person name="Barry K."/>
            <person name="Bills G."/>
            <person name="Bluhm B.H."/>
            <person name="Cannon C."/>
            <person name="Castanera R."/>
            <person name="Culley D.E."/>
            <person name="Daum C."/>
            <person name="Ezra D."/>
            <person name="Gonzalez J.B."/>
            <person name="Henrissat B."/>
            <person name="Kuo A."/>
            <person name="Liang C."/>
            <person name="Lipzen A."/>
            <person name="Lutzoni F."/>
            <person name="Magnuson J."/>
            <person name="Mondo S."/>
            <person name="Nolan M."/>
            <person name="Ohm R."/>
            <person name="Pangilinan J."/>
            <person name="Park H.-J."/>
            <person name="Ramirez L."/>
            <person name="Alfaro M."/>
            <person name="Sun H."/>
            <person name="Tritt A."/>
            <person name="Yoshinaga Y."/>
            <person name="Zwiers L.-H."/>
            <person name="Turgeon B.G."/>
            <person name="Goodwin S.B."/>
            <person name="Spatafora J.W."/>
            <person name="Crous P.W."/>
            <person name="Grigoriev I.V."/>
        </authorList>
    </citation>
    <scope>NUCLEOTIDE SEQUENCE</scope>
    <source>
        <strain evidence="2">P77</strain>
    </source>
</reference>
<keyword evidence="3" id="KW-1185">Reference proteome</keyword>
<name>A0A6A5K935_9PLEO</name>
<organism evidence="2 3">
    <name type="scientific">Decorospora gaudefroyi</name>
    <dbReference type="NCBI Taxonomy" id="184978"/>
    <lineage>
        <taxon>Eukaryota</taxon>
        <taxon>Fungi</taxon>
        <taxon>Dikarya</taxon>
        <taxon>Ascomycota</taxon>
        <taxon>Pezizomycotina</taxon>
        <taxon>Dothideomycetes</taxon>
        <taxon>Pleosporomycetidae</taxon>
        <taxon>Pleosporales</taxon>
        <taxon>Pleosporineae</taxon>
        <taxon>Pleosporaceae</taxon>
        <taxon>Decorospora</taxon>
    </lineage>
</organism>
<dbReference type="EMBL" id="ML975378">
    <property type="protein sequence ID" value="KAF1830964.1"/>
    <property type="molecule type" value="Genomic_DNA"/>
</dbReference>
<keyword evidence="1" id="KW-0732">Signal</keyword>
<sequence>MKSSLFFILPFFGIALAAAEDPKPTSCICEPAVCREIWPQACYCENEAKKKCFEKCGGTEPTYQSCPPLGTKLRPSPSAGPACGSKKECVCDQVMCIQSWPESCYCANAAKEQCYKKCGGEKPELQDCPPQNSPSLITTTKINTLIPTPTQTSKPSQTHQPCGGMLVGGTLDCPSGYVCITDPYEPGSCGPACDQLGICVRDKICGGFAGFACEEEGQTCVDDPRDDCDPENFGADCAGLCVWPH</sequence>
<feature type="signal peptide" evidence="1">
    <location>
        <begin position="1"/>
        <end position="19"/>
    </location>
</feature>